<dbReference type="VEuPathDB" id="FungiDB:BD410DRAFT_559748"/>
<dbReference type="Gene3D" id="3.40.1090.10">
    <property type="entry name" value="Cytosolic phospholipase A2 catalytic domain"/>
    <property type="match status" value="1"/>
</dbReference>
<dbReference type="InterPro" id="IPR002641">
    <property type="entry name" value="PNPLA_dom"/>
</dbReference>
<dbReference type="InterPro" id="IPR016035">
    <property type="entry name" value="Acyl_Trfase/lysoPLipase"/>
</dbReference>
<sequence length="412" mass="44966">MMLDILPFLSCKLRFKGRLLQPNCQIETLDVLTTVDPPEVSASSSCFDSDSERPSISSRVSCSSRTSSKFSQWQSCPPSDGDCRSITAASFDGGGVRGVSSAKIMSILMDDLARATGREERVGDCFDLLAGTSTGGLIALMLGRLRVPANSLIQIYSELSARLFNSKLKTLRSIFKGCKYSGSLARKLFEGIVMENAVEGASALLNSDMAEGCDVFVTTVDVMDVTGNPLLLRTYDCHPSHTIAEAAQATTAAPTYFPHKVLSSGNVVVDGGVRFNNPTELLIREAHMRFGKNVKFNLLLSIGTGEKSPIIMRRCSSGLSLMSLPKMMGKLMTDSEAVHERVHAKFEDTDMGTYLRINVPAIGDVNLDDFKSIPEMILATERFMNTPEMLEVRRRTVEILKSGLCRERASLS</sequence>
<protein>
    <submittedName>
        <fullName evidence="6">FabD/lysophospholipase-like protein</fullName>
    </submittedName>
</protein>
<reference evidence="6 7" key="1">
    <citation type="submission" date="2018-06" db="EMBL/GenBank/DDBJ databases">
        <title>A transcriptomic atlas of mushroom development highlights an independent origin of complex multicellularity.</title>
        <authorList>
            <consortium name="DOE Joint Genome Institute"/>
            <person name="Krizsan K."/>
            <person name="Almasi E."/>
            <person name="Merenyi Z."/>
            <person name="Sahu N."/>
            <person name="Viragh M."/>
            <person name="Koszo T."/>
            <person name="Mondo S."/>
            <person name="Kiss B."/>
            <person name="Balint B."/>
            <person name="Kues U."/>
            <person name="Barry K."/>
            <person name="Hegedus J.C."/>
            <person name="Henrissat B."/>
            <person name="Johnson J."/>
            <person name="Lipzen A."/>
            <person name="Ohm R."/>
            <person name="Nagy I."/>
            <person name="Pangilinan J."/>
            <person name="Yan J."/>
            <person name="Xiong Y."/>
            <person name="Grigoriev I.V."/>
            <person name="Hibbett D.S."/>
            <person name="Nagy L.G."/>
        </authorList>
    </citation>
    <scope>NUCLEOTIDE SEQUENCE [LARGE SCALE GENOMIC DNA]</scope>
    <source>
        <strain evidence="6 7">SZMC22713</strain>
    </source>
</reference>
<dbReference type="EMBL" id="ML170162">
    <property type="protein sequence ID" value="TDL25976.1"/>
    <property type="molecule type" value="Genomic_DNA"/>
</dbReference>
<dbReference type="GO" id="GO:0046486">
    <property type="term" value="P:glycerolipid metabolic process"/>
    <property type="evidence" value="ECO:0007669"/>
    <property type="project" value="UniProtKB-ARBA"/>
</dbReference>
<name>A0A4Y7QF36_9AGAM</name>
<evidence type="ECO:0000256" key="3">
    <source>
        <dbReference type="ARBA" id="ARBA00023098"/>
    </source>
</evidence>
<evidence type="ECO:0000313" key="7">
    <source>
        <dbReference type="Proteomes" id="UP000294933"/>
    </source>
</evidence>
<dbReference type="GO" id="GO:0016042">
    <property type="term" value="P:lipid catabolic process"/>
    <property type="evidence" value="ECO:0007669"/>
    <property type="project" value="UniProtKB-UniRule"/>
</dbReference>
<evidence type="ECO:0000259" key="5">
    <source>
        <dbReference type="PROSITE" id="PS51635"/>
    </source>
</evidence>
<dbReference type="GO" id="GO:0047499">
    <property type="term" value="F:calcium-independent phospholipase A2 activity"/>
    <property type="evidence" value="ECO:0007669"/>
    <property type="project" value="TreeGrafter"/>
</dbReference>
<dbReference type="AlphaFoldDB" id="A0A4Y7QF36"/>
<dbReference type="SUPFAM" id="SSF52151">
    <property type="entry name" value="FabD/lysophospholipase-like"/>
    <property type="match status" value="1"/>
</dbReference>
<keyword evidence="1 4" id="KW-0378">Hydrolase</keyword>
<dbReference type="OrthoDB" id="630895at2759"/>
<dbReference type="GO" id="GO:0019369">
    <property type="term" value="P:arachidonate metabolic process"/>
    <property type="evidence" value="ECO:0007669"/>
    <property type="project" value="TreeGrafter"/>
</dbReference>
<keyword evidence="7" id="KW-1185">Reference proteome</keyword>
<feature type="short sequence motif" description="GXGXXG" evidence="4">
    <location>
        <begin position="93"/>
        <end position="98"/>
    </location>
</feature>
<evidence type="ECO:0000313" key="6">
    <source>
        <dbReference type="EMBL" id="TDL25976.1"/>
    </source>
</evidence>
<evidence type="ECO:0000256" key="2">
    <source>
        <dbReference type="ARBA" id="ARBA00022963"/>
    </source>
</evidence>
<feature type="active site" description="Proton acceptor" evidence="4">
    <location>
        <position position="270"/>
    </location>
</feature>
<feature type="domain" description="PNPLA" evidence="5">
    <location>
        <begin position="89"/>
        <end position="283"/>
    </location>
</feature>
<evidence type="ECO:0000256" key="4">
    <source>
        <dbReference type="PROSITE-ProRule" id="PRU01161"/>
    </source>
</evidence>
<evidence type="ECO:0000256" key="1">
    <source>
        <dbReference type="ARBA" id="ARBA00022801"/>
    </source>
</evidence>
<accession>A0A4Y7QF36</accession>
<organism evidence="6 7">
    <name type="scientific">Rickenella mellea</name>
    <dbReference type="NCBI Taxonomy" id="50990"/>
    <lineage>
        <taxon>Eukaryota</taxon>
        <taxon>Fungi</taxon>
        <taxon>Dikarya</taxon>
        <taxon>Basidiomycota</taxon>
        <taxon>Agaricomycotina</taxon>
        <taxon>Agaricomycetes</taxon>
        <taxon>Hymenochaetales</taxon>
        <taxon>Rickenellaceae</taxon>
        <taxon>Rickenella</taxon>
    </lineage>
</organism>
<dbReference type="STRING" id="50990.A0A4Y7QF36"/>
<feature type="active site" description="Nucleophile" evidence="4">
    <location>
        <position position="133"/>
    </location>
</feature>
<dbReference type="PROSITE" id="PS51635">
    <property type="entry name" value="PNPLA"/>
    <property type="match status" value="1"/>
</dbReference>
<dbReference type="PANTHER" id="PTHR24185">
    <property type="entry name" value="CALCIUM-INDEPENDENT PHOSPHOLIPASE A2-GAMMA"/>
    <property type="match status" value="1"/>
</dbReference>
<dbReference type="PANTHER" id="PTHR24185:SF1">
    <property type="entry name" value="CALCIUM-INDEPENDENT PHOSPHOLIPASE A2-GAMMA"/>
    <property type="match status" value="1"/>
</dbReference>
<gene>
    <name evidence="6" type="ORF">BD410DRAFT_559748</name>
</gene>
<feature type="short sequence motif" description="GXSXG" evidence="4">
    <location>
        <begin position="131"/>
        <end position="135"/>
    </location>
</feature>
<proteinExistence type="predicted"/>
<keyword evidence="3 4" id="KW-0443">Lipid metabolism</keyword>
<dbReference type="Proteomes" id="UP000294933">
    <property type="component" value="Unassembled WGS sequence"/>
</dbReference>
<dbReference type="Pfam" id="PF01734">
    <property type="entry name" value="Patatin"/>
    <property type="match status" value="1"/>
</dbReference>
<feature type="short sequence motif" description="DGA/G" evidence="4">
    <location>
        <begin position="270"/>
        <end position="272"/>
    </location>
</feature>
<dbReference type="GO" id="GO:0016020">
    <property type="term" value="C:membrane"/>
    <property type="evidence" value="ECO:0007669"/>
    <property type="project" value="TreeGrafter"/>
</dbReference>
<keyword evidence="2 4" id="KW-0442">Lipid degradation</keyword>